<reference evidence="2" key="1">
    <citation type="submission" date="2023-06" db="EMBL/GenBank/DDBJ databases">
        <title>MT1 and MT2 Draft Genomes of Novel Species.</title>
        <authorList>
            <person name="Venkateswaran K."/>
        </authorList>
    </citation>
    <scope>NUCLEOTIDE SEQUENCE</scope>
    <source>
        <strain evidence="2">F6_8S_P_1B</strain>
    </source>
</reference>
<evidence type="ECO:0000259" key="1">
    <source>
        <dbReference type="Pfam" id="PF13460"/>
    </source>
</evidence>
<evidence type="ECO:0000313" key="2">
    <source>
        <dbReference type="EMBL" id="MDN4614090.1"/>
    </source>
</evidence>
<protein>
    <submittedName>
        <fullName evidence="2">NAD(P)H-binding protein</fullName>
    </submittedName>
</protein>
<proteinExistence type="predicted"/>
<dbReference type="InterPro" id="IPR036291">
    <property type="entry name" value="NAD(P)-bd_dom_sf"/>
</dbReference>
<comment type="caution">
    <text evidence="2">The sequence shown here is derived from an EMBL/GenBank/DDBJ whole genome shotgun (WGS) entry which is preliminary data.</text>
</comment>
<accession>A0ABT8K9G4</accession>
<dbReference type="Gene3D" id="3.40.50.720">
    <property type="entry name" value="NAD(P)-binding Rossmann-like Domain"/>
    <property type="match status" value="1"/>
</dbReference>
<dbReference type="SUPFAM" id="SSF51735">
    <property type="entry name" value="NAD(P)-binding Rossmann-fold domains"/>
    <property type="match status" value="1"/>
</dbReference>
<dbReference type="EMBL" id="JAROCF010000001">
    <property type="protein sequence ID" value="MDN4614090.1"/>
    <property type="molecule type" value="Genomic_DNA"/>
</dbReference>
<sequence>MKVLIAGGRGRVGSKVADLLEANGVEVVSGGLEDGVDFLEGTRVAEVMAGVDTIVNVLNTPRFDEEGAVGFFEGTTRRLTEEGVRAGVRHHILLSIVGVGQGDASDIGYYFGKVAQERALAEGPLPYTIVRSAQFQGYVPVLADQHTVDGRVLAPRDLIQPVELDELVALLVEVALAGEPLGEVEFAGPERFHLDDLLRGTLAASGDAREVVTVDGYGPIDAMVPRGEYRAGKVLYPLRDIPLAG</sequence>
<dbReference type="RefSeq" id="WP_301210540.1">
    <property type="nucleotide sequence ID" value="NZ_JAROCF010000001.1"/>
</dbReference>
<feature type="domain" description="NAD(P)-binding" evidence="1">
    <location>
        <begin position="14"/>
        <end position="135"/>
    </location>
</feature>
<name>A0ABT8K9G4_9MICO</name>
<organism evidence="2 3">
    <name type="scientific">Leifsonia williamsii</name>
    <dbReference type="NCBI Taxonomy" id="3035919"/>
    <lineage>
        <taxon>Bacteria</taxon>
        <taxon>Bacillati</taxon>
        <taxon>Actinomycetota</taxon>
        <taxon>Actinomycetes</taxon>
        <taxon>Micrococcales</taxon>
        <taxon>Microbacteriaceae</taxon>
        <taxon>Leifsonia</taxon>
    </lineage>
</organism>
<evidence type="ECO:0000313" key="3">
    <source>
        <dbReference type="Proteomes" id="UP001174208"/>
    </source>
</evidence>
<dbReference type="Pfam" id="PF13460">
    <property type="entry name" value="NAD_binding_10"/>
    <property type="match status" value="1"/>
</dbReference>
<keyword evidence="3" id="KW-1185">Reference proteome</keyword>
<gene>
    <name evidence="2" type="ORF">P5G50_06450</name>
</gene>
<dbReference type="Proteomes" id="UP001174208">
    <property type="component" value="Unassembled WGS sequence"/>
</dbReference>
<dbReference type="InterPro" id="IPR016040">
    <property type="entry name" value="NAD(P)-bd_dom"/>
</dbReference>